<comment type="catalytic activity">
    <reaction evidence="13">
        <text>L-thyroxine(out) = L-thyroxine(in)</text>
        <dbReference type="Rhea" id="RHEA:71819"/>
        <dbReference type="ChEBI" id="CHEBI:58448"/>
    </reaction>
</comment>
<dbReference type="Proteomes" id="UP000289886">
    <property type="component" value="Unassembled WGS sequence"/>
</dbReference>
<organism evidence="20 21">
    <name type="scientific">Acipenser ruthenus</name>
    <name type="common">Sterlet sturgeon</name>
    <dbReference type="NCBI Taxonomy" id="7906"/>
    <lineage>
        <taxon>Eukaryota</taxon>
        <taxon>Metazoa</taxon>
        <taxon>Chordata</taxon>
        <taxon>Craniata</taxon>
        <taxon>Vertebrata</taxon>
        <taxon>Euteleostomi</taxon>
        <taxon>Actinopterygii</taxon>
        <taxon>Chondrostei</taxon>
        <taxon>Acipenseriformes</taxon>
        <taxon>Acipenseridae</taxon>
        <taxon>Acipenser</taxon>
    </lineage>
</organism>
<evidence type="ECO:0000256" key="2">
    <source>
        <dbReference type="ARBA" id="ARBA00009657"/>
    </source>
</evidence>
<dbReference type="GO" id="GO:0015347">
    <property type="term" value="F:sodium-independent organic anion transmembrane transporter activity"/>
    <property type="evidence" value="ECO:0007669"/>
    <property type="project" value="TreeGrafter"/>
</dbReference>
<evidence type="ECO:0000256" key="12">
    <source>
        <dbReference type="ARBA" id="ARBA00050960"/>
    </source>
</evidence>
<evidence type="ECO:0000256" key="13">
    <source>
        <dbReference type="ARBA" id="ARBA00051340"/>
    </source>
</evidence>
<feature type="transmembrane region" description="Helical" evidence="18">
    <location>
        <begin position="217"/>
        <end position="241"/>
    </location>
</feature>
<protein>
    <recommendedName>
        <fullName evidence="15">Solute carrier organic anion transporter family member 1C1</fullName>
    </recommendedName>
    <alternativeName>
        <fullName evidence="17">Solute carrier family 21 member 14</fullName>
    </alternativeName>
    <alternativeName>
        <fullName evidence="16">Thyroxine transporter</fullName>
    </alternativeName>
</protein>
<keyword evidence="21" id="KW-1185">Reference proteome</keyword>
<evidence type="ECO:0000256" key="11">
    <source>
        <dbReference type="ARBA" id="ARBA00023180"/>
    </source>
</evidence>
<comment type="similarity">
    <text evidence="2">Belongs to the organo anion transporter (TC 2.A.60) family.</text>
</comment>
<dbReference type="InterPro" id="IPR036058">
    <property type="entry name" value="Kazal_dom_sf"/>
</dbReference>
<dbReference type="PANTHER" id="PTHR11388">
    <property type="entry name" value="ORGANIC ANION TRANSPORTER"/>
    <property type="match status" value="1"/>
</dbReference>
<dbReference type="EMBL" id="SCEB01000595">
    <property type="protein sequence ID" value="RXM98689.1"/>
    <property type="molecule type" value="Genomic_DNA"/>
</dbReference>
<evidence type="ECO:0000313" key="21">
    <source>
        <dbReference type="Proteomes" id="UP000289886"/>
    </source>
</evidence>
<keyword evidence="11" id="KW-0325">Glycoprotein</keyword>
<evidence type="ECO:0000256" key="6">
    <source>
        <dbReference type="ARBA" id="ARBA00022989"/>
    </source>
</evidence>
<evidence type="ECO:0000256" key="9">
    <source>
        <dbReference type="ARBA" id="ARBA00023136"/>
    </source>
</evidence>
<dbReference type="InterPro" id="IPR002350">
    <property type="entry name" value="Kazal_dom"/>
</dbReference>
<evidence type="ECO:0000313" key="20">
    <source>
        <dbReference type="EMBL" id="RXM98689.1"/>
    </source>
</evidence>
<keyword evidence="10" id="KW-1015">Disulfide bond</keyword>
<evidence type="ECO:0000256" key="5">
    <source>
        <dbReference type="ARBA" id="ARBA00022692"/>
    </source>
</evidence>
<comment type="catalytic activity">
    <reaction evidence="14">
        <text>L-thyroxine sulfate(out) = L-thyroxine sulfate(in)</text>
        <dbReference type="Rhea" id="RHEA:73311"/>
        <dbReference type="ChEBI" id="CHEBI:176512"/>
    </reaction>
</comment>
<dbReference type="SUPFAM" id="SSF103473">
    <property type="entry name" value="MFS general substrate transporter"/>
    <property type="match status" value="1"/>
</dbReference>
<keyword evidence="5 18" id="KW-0812">Transmembrane</keyword>
<keyword evidence="4" id="KW-1003">Cell membrane</keyword>
<evidence type="ECO:0000256" key="4">
    <source>
        <dbReference type="ARBA" id="ARBA00022475"/>
    </source>
</evidence>
<keyword evidence="9 18" id="KW-0472">Membrane</keyword>
<name>A0A662YQ68_ACIRT</name>
<dbReference type="AlphaFoldDB" id="A0A662YQ68"/>
<sequence length="290" mass="31348">MWVYVFLGNALRGIGETPVMPLGISYIDDFAKAENSAFYIACLQTVSLLGPMFGFLLGSLCAKLYVDIGFVDLGVLNLPAVAIGIFIGGLLMKKYKLGVVAGAQLSFGTSFVSFLLLMTQFGIKCENSKVAGFTVSYTGTSQISYNEKMLLSACNSGCTCSLKQWDPVCADSGITYVSPCLAGCKETTGFGKETVHPTGTEVLGCRNAVLGYKNPRLIYLGLISALSGSSYFFMIAVILLLRKQFKRVEKKTQDDADGHTEIEFTHVDEAELNHDMKLVDCLHEAGANPE</sequence>
<evidence type="ECO:0000256" key="17">
    <source>
        <dbReference type="ARBA" id="ARBA00082740"/>
    </source>
</evidence>
<evidence type="ECO:0000256" key="16">
    <source>
        <dbReference type="ARBA" id="ARBA00081851"/>
    </source>
</evidence>
<evidence type="ECO:0000256" key="1">
    <source>
        <dbReference type="ARBA" id="ARBA00004651"/>
    </source>
</evidence>
<evidence type="ECO:0000256" key="8">
    <source>
        <dbReference type="ARBA" id="ARBA00023065"/>
    </source>
</evidence>
<evidence type="ECO:0000256" key="10">
    <source>
        <dbReference type="ARBA" id="ARBA00023157"/>
    </source>
</evidence>
<dbReference type="Pfam" id="PF07648">
    <property type="entry name" value="Kazal_2"/>
    <property type="match status" value="1"/>
</dbReference>
<keyword evidence="8" id="KW-0406">Ion transport</keyword>
<dbReference type="InterPro" id="IPR004156">
    <property type="entry name" value="OATP"/>
</dbReference>
<evidence type="ECO:0000256" key="7">
    <source>
        <dbReference type="ARBA" id="ARBA00023055"/>
    </source>
</evidence>
<reference evidence="20 21" key="1">
    <citation type="submission" date="2019-01" db="EMBL/GenBank/DDBJ databases">
        <title>Draft Genome and Complete Hox-Cluster Characterization of the Sterlet Sturgeon (Acipenser ruthenus).</title>
        <authorList>
            <person name="Wei Q."/>
        </authorList>
    </citation>
    <scope>NUCLEOTIDE SEQUENCE [LARGE SCALE GENOMIC DNA]</scope>
    <source>
        <strain evidence="20">WHYD16114868_AA</strain>
        <tissue evidence="20">Blood</tissue>
    </source>
</reference>
<accession>A0A662YQ68</accession>
<proteinExistence type="inferred from homology"/>
<dbReference type="Gene3D" id="3.30.60.30">
    <property type="match status" value="1"/>
</dbReference>
<dbReference type="FunFam" id="3.30.60.30:FF:000048">
    <property type="entry name" value="Solute carrier organic anion transporter family member"/>
    <property type="match status" value="1"/>
</dbReference>
<dbReference type="GO" id="GO:0043252">
    <property type="term" value="P:sodium-independent organic anion transport"/>
    <property type="evidence" value="ECO:0007669"/>
    <property type="project" value="TreeGrafter"/>
</dbReference>
<dbReference type="InterPro" id="IPR036259">
    <property type="entry name" value="MFS_trans_sf"/>
</dbReference>
<dbReference type="Pfam" id="PF03137">
    <property type="entry name" value="OATP"/>
    <property type="match status" value="2"/>
</dbReference>
<keyword evidence="7" id="KW-0445">Lipid transport</keyword>
<keyword evidence="3" id="KW-0813">Transport</keyword>
<dbReference type="GO" id="GO:0006811">
    <property type="term" value="P:monoatomic ion transport"/>
    <property type="evidence" value="ECO:0007669"/>
    <property type="project" value="UniProtKB-KW"/>
</dbReference>
<dbReference type="PROSITE" id="PS51465">
    <property type="entry name" value="KAZAL_2"/>
    <property type="match status" value="1"/>
</dbReference>
<feature type="transmembrane region" description="Helical" evidence="18">
    <location>
        <begin position="37"/>
        <end position="58"/>
    </location>
</feature>
<dbReference type="SUPFAM" id="SSF100895">
    <property type="entry name" value="Kazal-type serine protease inhibitors"/>
    <property type="match status" value="1"/>
</dbReference>
<comment type="subcellular location">
    <subcellularLocation>
        <location evidence="1">Cell membrane</location>
        <topology evidence="1">Multi-pass membrane protein</topology>
    </subcellularLocation>
</comment>
<evidence type="ECO:0000256" key="18">
    <source>
        <dbReference type="SAM" id="Phobius"/>
    </source>
</evidence>
<dbReference type="GO" id="GO:0015125">
    <property type="term" value="F:bile acid transmembrane transporter activity"/>
    <property type="evidence" value="ECO:0007669"/>
    <property type="project" value="TreeGrafter"/>
</dbReference>
<feature type="domain" description="Kazal-like" evidence="19">
    <location>
        <begin position="148"/>
        <end position="195"/>
    </location>
</feature>
<dbReference type="GO" id="GO:0016323">
    <property type="term" value="C:basolateral plasma membrane"/>
    <property type="evidence" value="ECO:0007669"/>
    <property type="project" value="TreeGrafter"/>
</dbReference>
<feature type="transmembrane region" description="Helical" evidence="18">
    <location>
        <begin position="99"/>
        <end position="123"/>
    </location>
</feature>
<dbReference type="PANTHER" id="PTHR11388:SF89">
    <property type="entry name" value="SOLUTE CARRIER ORGANIC ANION TRANSPORTER FAMILY MEMBER 1B3"/>
    <property type="match status" value="1"/>
</dbReference>
<evidence type="ECO:0000256" key="14">
    <source>
        <dbReference type="ARBA" id="ARBA00052624"/>
    </source>
</evidence>
<feature type="transmembrane region" description="Helical" evidence="18">
    <location>
        <begin position="70"/>
        <end position="92"/>
    </location>
</feature>
<comment type="catalytic activity">
    <reaction evidence="12">
        <text>3,3',5'-triiodo-L-thyronine(out) = 3,3',5'-triiodo-L-thyronine(in)</text>
        <dbReference type="Rhea" id="RHEA:71815"/>
        <dbReference type="ChEBI" id="CHEBI:57261"/>
    </reaction>
</comment>
<evidence type="ECO:0000256" key="3">
    <source>
        <dbReference type="ARBA" id="ARBA00022448"/>
    </source>
</evidence>
<evidence type="ECO:0000259" key="19">
    <source>
        <dbReference type="PROSITE" id="PS51465"/>
    </source>
</evidence>
<keyword evidence="6 18" id="KW-1133">Transmembrane helix</keyword>
<evidence type="ECO:0000256" key="15">
    <source>
        <dbReference type="ARBA" id="ARBA00067107"/>
    </source>
</evidence>
<gene>
    <name evidence="20" type="ORF">EOD39_12777</name>
</gene>
<comment type="caution">
    <text evidence="20">The sequence shown here is derived from an EMBL/GenBank/DDBJ whole genome shotgun (WGS) entry which is preliminary data.</text>
</comment>